<gene>
    <name evidence="1" type="ORF">L873DRAFT_573291</name>
</gene>
<sequence>MIPSHTLMEIPLNALHNLRDHHCAIMPLPRNHTSLKTRGGWKKKPGLPYLPSLRPLVSYDPSLPSNCFGSLDSPNTYCAMIIIVQPNEEIHRSFLRSRAVNGGSMSNHSLLGNTPPPQQTIRNIDNAERYSLELQGALVVHEFNLPQVTLTSFNSG</sequence>
<reference evidence="1 2" key="1">
    <citation type="journal article" date="2018" name="Nat. Ecol. Evol.">
        <title>Pezizomycetes genomes reveal the molecular basis of ectomycorrhizal truffle lifestyle.</title>
        <authorList>
            <person name="Murat C."/>
            <person name="Payen T."/>
            <person name="Noel B."/>
            <person name="Kuo A."/>
            <person name="Morin E."/>
            <person name="Chen J."/>
            <person name="Kohler A."/>
            <person name="Krizsan K."/>
            <person name="Balestrini R."/>
            <person name="Da Silva C."/>
            <person name="Montanini B."/>
            <person name="Hainaut M."/>
            <person name="Levati E."/>
            <person name="Barry K.W."/>
            <person name="Belfiori B."/>
            <person name="Cichocki N."/>
            <person name="Clum A."/>
            <person name="Dockter R.B."/>
            <person name="Fauchery L."/>
            <person name="Guy J."/>
            <person name="Iotti M."/>
            <person name="Le Tacon F."/>
            <person name="Lindquist E.A."/>
            <person name="Lipzen A."/>
            <person name="Malagnac F."/>
            <person name="Mello A."/>
            <person name="Molinier V."/>
            <person name="Miyauchi S."/>
            <person name="Poulain J."/>
            <person name="Riccioni C."/>
            <person name="Rubini A."/>
            <person name="Sitrit Y."/>
            <person name="Splivallo R."/>
            <person name="Traeger S."/>
            <person name="Wang M."/>
            <person name="Zifcakova L."/>
            <person name="Wipf D."/>
            <person name="Zambonelli A."/>
            <person name="Paolocci F."/>
            <person name="Nowrousian M."/>
            <person name="Ottonello S."/>
            <person name="Baldrian P."/>
            <person name="Spatafora J.W."/>
            <person name="Henrissat B."/>
            <person name="Nagy L.G."/>
            <person name="Aury J.M."/>
            <person name="Wincker P."/>
            <person name="Grigoriev I.V."/>
            <person name="Bonfante P."/>
            <person name="Martin F.M."/>
        </authorList>
    </citation>
    <scope>NUCLEOTIDE SEQUENCE [LARGE SCALE GENOMIC DNA]</scope>
    <source>
        <strain evidence="1 2">120613-1</strain>
    </source>
</reference>
<dbReference type="EMBL" id="ML120370">
    <property type="protein sequence ID" value="RPB02028.1"/>
    <property type="molecule type" value="Genomic_DNA"/>
</dbReference>
<organism evidence="1 2">
    <name type="scientific">Choiromyces venosus 120613-1</name>
    <dbReference type="NCBI Taxonomy" id="1336337"/>
    <lineage>
        <taxon>Eukaryota</taxon>
        <taxon>Fungi</taxon>
        <taxon>Dikarya</taxon>
        <taxon>Ascomycota</taxon>
        <taxon>Pezizomycotina</taxon>
        <taxon>Pezizomycetes</taxon>
        <taxon>Pezizales</taxon>
        <taxon>Tuberaceae</taxon>
        <taxon>Choiromyces</taxon>
    </lineage>
</organism>
<dbReference type="AlphaFoldDB" id="A0A3N4JXR6"/>
<accession>A0A3N4JXR6</accession>
<dbReference type="Proteomes" id="UP000276215">
    <property type="component" value="Unassembled WGS sequence"/>
</dbReference>
<proteinExistence type="predicted"/>
<evidence type="ECO:0000313" key="2">
    <source>
        <dbReference type="Proteomes" id="UP000276215"/>
    </source>
</evidence>
<evidence type="ECO:0000313" key="1">
    <source>
        <dbReference type="EMBL" id="RPB02028.1"/>
    </source>
</evidence>
<name>A0A3N4JXR6_9PEZI</name>
<keyword evidence="2" id="KW-1185">Reference proteome</keyword>
<protein>
    <submittedName>
        <fullName evidence="1">Uncharacterized protein</fullName>
    </submittedName>
</protein>